<evidence type="ECO:0000313" key="1">
    <source>
        <dbReference type="EMBL" id="OGG49049.1"/>
    </source>
</evidence>
<protein>
    <recommendedName>
        <fullName evidence="3">Indole-3-glycerol-phosphate synthase</fullName>
    </recommendedName>
</protein>
<dbReference type="InterPro" id="IPR013785">
    <property type="entry name" value="Aldolase_TIM"/>
</dbReference>
<gene>
    <name evidence="1" type="ORF">A2678_01115</name>
</gene>
<dbReference type="AlphaFoldDB" id="A0A1F6CIK9"/>
<evidence type="ECO:0008006" key="3">
    <source>
        <dbReference type="Google" id="ProtNLM"/>
    </source>
</evidence>
<dbReference type="InterPro" id="IPR011060">
    <property type="entry name" value="RibuloseP-bd_barrel"/>
</dbReference>
<evidence type="ECO:0000313" key="2">
    <source>
        <dbReference type="Proteomes" id="UP000178815"/>
    </source>
</evidence>
<organism evidence="1 2">
    <name type="scientific">Candidatus Kaiserbacteria bacterium RIFCSPHIGHO2_01_FULL_53_31</name>
    <dbReference type="NCBI Taxonomy" id="1798481"/>
    <lineage>
        <taxon>Bacteria</taxon>
        <taxon>Candidatus Kaiseribacteriota</taxon>
    </lineage>
</organism>
<dbReference type="SUPFAM" id="SSF51366">
    <property type="entry name" value="Ribulose-phoshate binding barrel"/>
    <property type="match status" value="1"/>
</dbReference>
<name>A0A1F6CIK9_9BACT</name>
<dbReference type="STRING" id="1798481.A2678_01115"/>
<comment type="caution">
    <text evidence="1">The sequence shown here is derived from an EMBL/GenBank/DDBJ whole genome shotgun (WGS) entry which is preliminary data.</text>
</comment>
<accession>A0A1F6CIK9</accession>
<dbReference type="Proteomes" id="UP000178815">
    <property type="component" value="Unassembled WGS sequence"/>
</dbReference>
<sequence>MIGKVMLIAEVKTRAPSGWKSELSWDELFAIANGCEFTDMLSIFIDSRWGGSPELVAKARKMTDKLILAKGMNDDETLVAEAFDAGANYALAVGRVPLENPQRFLIEPYTLEELCAVPHHLYTVWNSRDLRKLDQPENRKSETFEQARKVFPGWLCQASNVSTVLDIDPGANAVLVGTHLPTFIESARRLKKVMSW</sequence>
<reference evidence="1 2" key="1">
    <citation type="journal article" date="2016" name="Nat. Commun.">
        <title>Thousands of microbial genomes shed light on interconnected biogeochemical processes in an aquifer system.</title>
        <authorList>
            <person name="Anantharaman K."/>
            <person name="Brown C.T."/>
            <person name="Hug L.A."/>
            <person name="Sharon I."/>
            <person name="Castelle C.J."/>
            <person name="Probst A.J."/>
            <person name="Thomas B.C."/>
            <person name="Singh A."/>
            <person name="Wilkins M.J."/>
            <person name="Karaoz U."/>
            <person name="Brodie E.L."/>
            <person name="Williams K.H."/>
            <person name="Hubbard S.S."/>
            <person name="Banfield J.F."/>
        </authorList>
    </citation>
    <scope>NUCLEOTIDE SEQUENCE [LARGE SCALE GENOMIC DNA]</scope>
</reference>
<dbReference type="Gene3D" id="3.20.20.70">
    <property type="entry name" value="Aldolase class I"/>
    <property type="match status" value="1"/>
</dbReference>
<dbReference type="EMBL" id="MFKU01000005">
    <property type="protein sequence ID" value="OGG49049.1"/>
    <property type="molecule type" value="Genomic_DNA"/>
</dbReference>
<proteinExistence type="predicted"/>